<evidence type="ECO:0000313" key="3">
    <source>
        <dbReference type="Proteomes" id="UP000261288"/>
    </source>
</evidence>
<reference evidence="2 3" key="1">
    <citation type="submission" date="2018-08" db="EMBL/GenBank/DDBJ databases">
        <title>A genome reference for cultivated species of the human gut microbiota.</title>
        <authorList>
            <person name="Zou Y."/>
            <person name="Xue W."/>
            <person name="Luo G."/>
        </authorList>
    </citation>
    <scope>NUCLEOTIDE SEQUENCE [LARGE SCALE GENOMIC DNA]</scope>
    <source>
        <strain evidence="2 3">TF06-45A</strain>
    </source>
</reference>
<name>A0A133LVW8_BIFLN</name>
<reference evidence="1" key="2">
    <citation type="submission" date="2023-10" db="EMBL/GenBank/DDBJ databases">
        <title>Rapid discrimination of Bifidobacterium longum Subspecies based on MALDI-TOF MS and Machine Learning.</title>
        <authorList>
            <person name="Chen J."/>
        </authorList>
    </citation>
    <scope>NUCLEOTIDE SEQUENCE</scope>
    <source>
        <strain evidence="1">YGMCC0039</strain>
    </source>
</reference>
<dbReference type="Proteomes" id="UP001277803">
    <property type="component" value="Unassembled WGS sequence"/>
</dbReference>
<gene>
    <name evidence="2" type="ORF">DXC63_11615</name>
    <name evidence="1" type="ORF">RS890_10360</name>
</gene>
<dbReference type="AlphaFoldDB" id="A0A133LVW8"/>
<comment type="caution">
    <text evidence="2">The sequence shown here is derived from an EMBL/GenBank/DDBJ whole genome shotgun (WGS) entry which is preliminary data.</text>
</comment>
<sequence>MNDNQIDWRETVETLLARSKRSFVPIDKSFVQLPRGNEERNSVLARFIRNGDLRGLKAYLLIAASTSSSDENGEWYTTLPLQTWARAFGCFQHAGIDSGKAAATKILSRLQQRKLIKRERSGSGREVKVRLLSQDGSGGPYQRPRQRFLRLSYEFWRTGLDEEISLPALAMLLVVLGEKSYCRLPSERMPEWYGWSADTAERGLHELVERGLVSRISESISTPLSPTGFSKVNTYTVLPPFDRESLNSSRRRRDMTEVKANE</sequence>
<dbReference type="Proteomes" id="UP000261288">
    <property type="component" value="Unassembled WGS sequence"/>
</dbReference>
<evidence type="ECO:0000313" key="2">
    <source>
        <dbReference type="EMBL" id="RGL44805.1"/>
    </source>
</evidence>
<dbReference type="EMBL" id="JAWLRA010000037">
    <property type="protein sequence ID" value="MDW3127456.1"/>
    <property type="molecule type" value="Genomic_DNA"/>
</dbReference>
<organism evidence="2 3">
    <name type="scientific">Bifidobacterium longum</name>
    <dbReference type="NCBI Taxonomy" id="216816"/>
    <lineage>
        <taxon>Bacteria</taxon>
        <taxon>Bacillati</taxon>
        <taxon>Actinomycetota</taxon>
        <taxon>Actinomycetes</taxon>
        <taxon>Bifidobacteriales</taxon>
        <taxon>Bifidobacteriaceae</taxon>
        <taxon>Bifidobacterium</taxon>
    </lineage>
</organism>
<dbReference type="RefSeq" id="WP_012472177.1">
    <property type="nucleotide sequence ID" value="NZ_BAABXE010000001.1"/>
</dbReference>
<dbReference type="EMBL" id="QSRZ01000016">
    <property type="protein sequence ID" value="RGL44805.1"/>
    <property type="molecule type" value="Genomic_DNA"/>
</dbReference>
<accession>A0A133LVW8</accession>
<proteinExistence type="predicted"/>
<protein>
    <submittedName>
        <fullName evidence="2">Uncharacterized protein</fullName>
    </submittedName>
</protein>
<evidence type="ECO:0000313" key="1">
    <source>
        <dbReference type="EMBL" id="MDW3127456.1"/>
    </source>
</evidence>